<dbReference type="InterPro" id="IPR000873">
    <property type="entry name" value="AMP-dep_synth/lig_dom"/>
</dbReference>
<dbReference type="EMBL" id="BAAAYN010000041">
    <property type="protein sequence ID" value="GAA3393153.1"/>
    <property type="molecule type" value="Genomic_DNA"/>
</dbReference>
<dbReference type="InterPro" id="IPR020845">
    <property type="entry name" value="AMP-binding_CS"/>
</dbReference>
<name>A0ABP6T4Q8_9ACTN</name>
<evidence type="ECO:0000313" key="8">
    <source>
        <dbReference type="Proteomes" id="UP001501676"/>
    </source>
</evidence>
<feature type="domain" description="AMP-dependent synthetase/ligase" evidence="6">
    <location>
        <begin position="43"/>
        <end position="441"/>
    </location>
</feature>
<dbReference type="CDD" id="cd05907">
    <property type="entry name" value="VL_LC_FACS_like"/>
    <property type="match status" value="1"/>
</dbReference>
<keyword evidence="2" id="KW-0436">Ligase</keyword>
<organism evidence="7 8">
    <name type="scientific">Cryptosporangium minutisporangium</name>
    <dbReference type="NCBI Taxonomy" id="113569"/>
    <lineage>
        <taxon>Bacteria</taxon>
        <taxon>Bacillati</taxon>
        <taxon>Actinomycetota</taxon>
        <taxon>Actinomycetes</taxon>
        <taxon>Cryptosporangiales</taxon>
        <taxon>Cryptosporangiaceae</taxon>
        <taxon>Cryptosporangium</taxon>
    </lineage>
</organism>
<evidence type="ECO:0000256" key="1">
    <source>
        <dbReference type="ARBA" id="ARBA00006432"/>
    </source>
</evidence>
<gene>
    <name evidence="7" type="ORF">GCM10020369_57570</name>
</gene>
<dbReference type="PANTHER" id="PTHR43272">
    <property type="entry name" value="LONG-CHAIN-FATTY-ACID--COA LIGASE"/>
    <property type="match status" value="1"/>
</dbReference>
<sequence length="616" mass="66337">MTVTVDTGHRSIGQLFLAQVAKNPTGRAFAGPAPITTAAPGTVGTTSLTWQETADQVTALAAGLVELGVEPGDRVGIASGTRVEWILADLAIMCAGGATTTIYPTTEAGDAAFILADSGSSILFAEDATQLAKFRAKAADLPDLRAIIVIDGTDIDREADGPEILTLGELAERGSERLAGEPSLIEQRVAGIGPDDLATLIYTSGTTGRPKGVRLVHANWIWESNAQANLGIIEDGDVQYLWLPMAHSFGKVLLCAQLTIGFESYVDGRVDKIIENLPVVKPTVMAGVPRIYEKVYNRVRSMAQEKGGATWKIFNWALGVGREVVALREQGKEPSGLLAVKYAIATKLVFSKLQARFGGRMRGMISGAAPLSREVAEFFHAAGVPIYEGYGLTETTAGAFVNLPERFKLGTVGLPLGDLEVKIAEDGEILLRGGNVMRGYHHLPEETESVLSEDGWFHTGDIGELDDGFLRITDRKKDLVKTSGGKYVAPSYIEGLFKTIVPQVSQVLVHTRNFCTMLITLDPDEIKAWAQGAGLESLSVAELASHPQVREHVQTGIDQLNGQLNRWETIKGFVILPHDLSVDNGEITPSLKVRRKFVEEKYKAELDSLYTGSSGD</sequence>
<proteinExistence type="inferred from homology"/>
<comment type="caution">
    <text evidence="7">The sequence shown here is derived from an EMBL/GenBank/DDBJ whole genome shotgun (WGS) entry which is preliminary data.</text>
</comment>
<accession>A0ABP6T4Q8</accession>
<evidence type="ECO:0000256" key="3">
    <source>
        <dbReference type="ARBA" id="ARBA00022832"/>
    </source>
</evidence>
<keyword evidence="3" id="KW-0276">Fatty acid metabolism</keyword>
<dbReference type="Proteomes" id="UP001501676">
    <property type="component" value="Unassembled WGS sequence"/>
</dbReference>
<comment type="similarity">
    <text evidence="1">Belongs to the ATP-dependent AMP-binding enzyme family.</text>
</comment>
<dbReference type="PROSITE" id="PS00455">
    <property type="entry name" value="AMP_BINDING"/>
    <property type="match status" value="1"/>
</dbReference>
<dbReference type="Pfam" id="PF00501">
    <property type="entry name" value="AMP-binding"/>
    <property type="match status" value="1"/>
</dbReference>
<keyword evidence="4" id="KW-0443">Lipid metabolism</keyword>
<evidence type="ECO:0000256" key="5">
    <source>
        <dbReference type="ARBA" id="ARBA00032875"/>
    </source>
</evidence>
<dbReference type="Gene3D" id="3.40.50.12780">
    <property type="entry name" value="N-terminal domain of ligase-like"/>
    <property type="match status" value="1"/>
</dbReference>
<evidence type="ECO:0000256" key="4">
    <source>
        <dbReference type="ARBA" id="ARBA00023098"/>
    </source>
</evidence>
<keyword evidence="8" id="KW-1185">Reference proteome</keyword>
<dbReference type="PANTHER" id="PTHR43272:SF32">
    <property type="entry name" value="AMP-DEPENDENT SYNTHETASE_LIGASE DOMAIN-CONTAINING PROTEIN"/>
    <property type="match status" value="1"/>
</dbReference>
<reference evidence="8" key="1">
    <citation type="journal article" date="2019" name="Int. J. Syst. Evol. Microbiol.">
        <title>The Global Catalogue of Microorganisms (GCM) 10K type strain sequencing project: providing services to taxonomists for standard genome sequencing and annotation.</title>
        <authorList>
            <consortium name="The Broad Institute Genomics Platform"/>
            <consortium name="The Broad Institute Genome Sequencing Center for Infectious Disease"/>
            <person name="Wu L."/>
            <person name="Ma J."/>
        </authorList>
    </citation>
    <scope>NUCLEOTIDE SEQUENCE [LARGE SCALE GENOMIC DNA]</scope>
    <source>
        <strain evidence="8">JCM 9458</strain>
    </source>
</reference>
<evidence type="ECO:0000259" key="6">
    <source>
        <dbReference type="Pfam" id="PF00501"/>
    </source>
</evidence>
<dbReference type="RefSeq" id="WP_345731375.1">
    <property type="nucleotide sequence ID" value="NZ_BAAAYN010000041.1"/>
</dbReference>
<evidence type="ECO:0000313" key="7">
    <source>
        <dbReference type="EMBL" id="GAA3393153.1"/>
    </source>
</evidence>
<dbReference type="SUPFAM" id="SSF56801">
    <property type="entry name" value="Acetyl-CoA synthetase-like"/>
    <property type="match status" value="1"/>
</dbReference>
<evidence type="ECO:0000256" key="2">
    <source>
        <dbReference type="ARBA" id="ARBA00022598"/>
    </source>
</evidence>
<protein>
    <recommendedName>
        <fullName evidence="5">Acyl-CoA synthetase</fullName>
    </recommendedName>
</protein>
<dbReference type="InterPro" id="IPR042099">
    <property type="entry name" value="ANL_N_sf"/>
</dbReference>